<proteinExistence type="predicted"/>
<name>A0ABS3UII4_9ACTN</name>
<evidence type="ECO:0000313" key="4">
    <source>
        <dbReference type="Proteomes" id="UP000679690"/>
    </source>
</evidence>
<keyword evidence="4" id="KW-1185">Reference proteome</keyword>
<dbReference type="EMBL" id="JAGFNS010000008">
    <property type="protein sequence ID" value="MBO3738594.1"/>
    <property type="molecule type" value="Genomic_DNA"/>
</dbReference>
<sequence>MSYPAGRLRRVEHTGTSNTVPPEDVFVLPDAWLKHLHPRRGGAAGRPYVADPQARARVDSILAERHHEVARILSAASTSEAVRVAAAQWLAGAADPLGAAAVAVAVPVDGATLADAWIDQHGMRFAALAAAEMPTLLIVDDKLPPGWHHTPMAEPGIRRRQPGDSPHEAPAGVGQLLRVRAALASASQEEFDQVVAALSGHRAGPAHARAACSVLVPRADWVEQDVTDTLSSDDHDRAVMLLYSVTTAAQAGALARMVDLMRVAADELVITLVDGVGPAIAPVLLYWIDDEYTSYLSTGAMPRLLSTLAALPGDDAMRGLLARSDRRNVKAALLKSVERFPARAIRILAEAGDEMLRVHVINHLGLVDQVLPLLGPEAADRVRAAAARNDVATAPASAVPPVLADPPWQNRRKAAKPPVVSGLTCADAAQVHWLAGEREDWAERADWYRDEPVTDWSALAETVINGTVRWSPHPGQFFTRAPEDVVRAALTRWKPRASYDSDRWLAVTAARLGIDLLPALLTVARASPADHGPLLMPFTSPAVAAQMADWSARLKSMRRITRQWLLRHPAAAARALVPAALGKAGNARRQAERALLILHDHGHTAVIREAAAGYGPQAVAGVEALFTADPLMALPSRMPTPPQWVAPGVLPPVRLRDGSGALPAEAAATIVLMLMISRPDDPYAGLDLVREAVEPADLAEFGWALFELWQSAGAPAKDGWVLDAVALTGNDEVAARLAPLIVSWPSEGRTAAAVAGLSVLVGMGTDAALMHLHRISQKAKSTPLRHAAADRITEIAETLGLTAEQLADRLVPDFGLDADGSLRLDYGPRQFVVGFDEQLRPFVVGADGKRLKALPKPGARDDAELAEASYRRFSALKREVRKISTEQVKRLEQAMVTGRRWTGAEFRRLFVDHPLMWHIGRRLVWTRFDDDGAVVGALRIAEDRSLADVDDEPVELGEDDVVGVAHPVHLATDTSRWAEVFADYQILQPFAQLGRPVYTLTDQETATGRLERFEGVTVATTKVIMLDRRGWSRQEAVNAGIQPGFDRPAGPGRVLSVHLDPGIVGQVGFDAEQKLVAVYLHDGSAHAWGLTDDQTLPLSGLDPVTASEVLRDLTDVTT</sequence>
<gene>
    <name evidence="3" type="ORF">J5X75_13795</name>
</gene>
<evidence type="ECO:0000256" key="1">
    <source>
        <dbReference type="SAM" id="MobiDB-lite"/>
    </source>
</evidence>
<dbReference type="Pfam" id="PF13569">
    <property type="entry name" value="DUF4132"/>
    <property type="match status" value="1"/>
</dbReference>
<evidence type="ECO:0000259" key="2">
    <source>
        <dbReference type="Pfam" id="PF13569"/>
    </source>
</evidence>
<evidence type="ECO:0000313" key="3">
    <source>
        <dbReference type="EMBL" id="MBO3738594.1"/>
    </source>
</evidence>
<feature type="domain" description="DUF4132" evidence="2">
    <location>
        <begin position="848"/>
        <end position="1031"/>
    </location>
</feature>
<feature type="region of interest" description="Disordered" evidence="1">
    <location>
        <begin position="1"/>
        <end position="20"/>
    </location>
</feature>
<accession>A0ABS3UII4</accession>
<comment type="caution">
    <text evidence="3">The sequence shown here is derived from an EMBL/GenBank/DDBJ whole genome shotgun (WGS) entry which is preliminary data.</text>
</comment>
<dbReference type="Proteomes" id="UP000679690">
    <property type="component" value="Unassembled WGS sequence"/>
</dbReference>
<dbReference type="InterPro" id="IPR025406">
    <property type="entry name" value="DUF4132"/>
</dbReference>
<reference evidence="3 4" key="1">
    <citation type="submission" date="2021-03" db="EMBL/GenBank/DDBJ databases">
        <title>Actinoplanes flavus sp. nov., a novel actinomycete isolated from Coconut Palm rhizosphere soil.</title>
        <authorList>
            <person name="Luo X."/>
        </authorList>
    </citation>
    <scope>NUCLEOTIDE SEQUENCE [LARGE SCALE GENOMIC DNA]</scope>
    <source>
        <strain evidence="3 4">NEAU-H7</strain>
    </source>
</reference>
<organism evidence="3 4">
    <name type="scientific">Actinoplanes flavus</name>
    <dbReference type="NCBI Taxonomy" id="2820290"/>
    <lineage>
        <taxon>Bacteria</taxon>
        <taxon>Bacillati</taxon>
        <taxon>Actinomycetota</taxon>
        <taxon>Actinomycetes</taxon>
        <taxon>Micromonosporales</taxon>
        <taxon>Micromonosporaceae</taxon>
        <taxon>Actinoplanes</taxon>
    </lineage>
</organism>
<protein>
    <submittedName>
        <fullName evidence="3">DUF4132 domain-containing protein</fullName>
    </submittedName>
</protein>